<protein>
    <recommendedName>
        <fullName evidence="4">DUF3984 domain-containing protein</fullName>
    </recommendedName>
</protein>
<gene>
    <name evidence="2" type="ORF">K431DRAFT_44590</name>
</gene>
<dbReference type="OrthoDB" id="5339776at2759"/>
<reference evidence="2" key="1">
    <citation type="journal article" date="2020" name="Stud. Mycol.">
        <title>101 Dothideomycetes genomes: a test case for predicting lifestyles and emergence of pathogens.</title>
        <authorList>
            <person name="Haridas S."/>
            <person name="Albert R."/>
            <person name="Binder M."/>
            <person name="Bloem J."/>
            <person name="Labutti K."/>
            <person name="Salamov A."/>
            <person name="Andreopoulos B."/>
            <person name="Baker S."/>
            <person name="Barry K."/>
            <person name="Bills G."/>
            <person name="Bluhm B."/>
            <person name="Cannon C."/>
            <person name="Castanera R."/>
            <person name="Culley D."/>
            <person name="Daum C."/>
            <person name="Ezra D."/>
            <person name="Gonzalez J."/>
            <person name="Henrissat B."/>
            <person name="Kuo A."/>
            <person name="Liang C."/>
            <person name="Lipzen A."/>
            <person name="Lutzoni F."/>
            <person name="Magnuson J."/>
            <person name="Mondo S."/>
            <person name="Nolan M."/>
            <person name="Ohm R."/>
            <person name="Pangilinan J."/>
            <person name="Park H.-J."/>
            <person name="Ramirez L."/>
            <person name="Alfaro M."/>
            <person name="Sun H."/>
            <person name="Tritt A."/>
            <person name="Yoshinaga Y."/>
            <person name="Zwiers L.-H."/>
            <person name="Turgeon B."/>
            <person name="Goodwin S."/>
            <person name="Spatafora J."/>
            <person name="Crous P."/>
            <person name="Grigoriev I."/>
        </authorList>
    </citation>
    <scope>NUCLEOTIDE SEQUENCE</scope>
    <source>
        <strain evidence="2">CBS 116435</strain>
    </source>
</reference>
<evidence type="ECO:0000313" key="3">
    <source>
        <dbReference type="Proteomes" id="UP000799441"/>
    </source>
</evidence>
<dbReference type="Pfam" id="PF13136">
    <property type="entry name" value="DUF3984"/>
    <property type="match status" value="1"/>
</dbReference>
<feature type="compositionally biased region" description="Acidic residues" evidence="1">
    <location>
        <begin position="312"/>
        <end position="325"/>
    </location>
</feature>
<feature type="compositionally biased region" description="Polar residues" evidence="1">
    <location>
        <begin position="52"/>
        <end position="71"/>
    </location>
</feature>
<feature type="region of interest" description="Disordered" evidence="1">
    <location>
        <begin position="356"/>
        <end position="414"/>
    </location>
</feature>
<feature type="region of interest" description="Disordered" evidence="1">
    <location>
        <begin position="1"/>
        <end position="100"/>
    </location>
</feature>
<accession>A0A9P4URD6</accession>
<feature type="compositionally biased region" description="Polar residues" evidence="1">
    <location>
        <begin position="1"/>
        <end position="10"/>
    </location>
</feature>
<sequence length="431" mass="46673">MASISSTPRGGTQRPKRSNMSLSDLRVAPLSAKFAEPPREYEPSKGLVESASDLQFSKQHSSYLQGRSAPSTPGILSRTSSRKHLGGGLSRRGSLYDEASGNGPYEYEYAAVSRDILGNTRVDVGSGQIPKAKSDAAMYQQRLKGKGVSLKKRVLIRPTSGTVTPRPKHQGNPAEEDWLTRTGAATSALLQESKGQSWLASSQSTTSIDNLSADEDDDDQYEEMAALSASTAKLQYASGPGSPVQFRSGMLSPVQQRRSTWGSRYGSRSASRRASRRSSFNGSRTPLASSHNADVIAGYFDEEPLAFPDGPDFVDTDEGNSEQDEAEVKRLTKDRSFGLGSLVDRLMGLDLFNVDESEEASDQESRSSASKAEARDEAKTAQQQQQQQRLRPNLAAIERTDGKEGVAEGEQPAAWSDAAWLMSVASKAMFQ</sequence>
<feature type="region of interest" description="Disordered" evidence="1">
    <location>
        <begin position="235"/>
        <end position="288"/>
    </location>
</feature>
<dbReference type="EMBL" id="MU003782">
    <property type="protein sequence ID" value="KAF2722461.1"/>
    <property type="molecule type" value="Genomic_DNA"/>
</dbReference>
<evidence type="ECO:0008006" key="4">
    <source>
        <dbReference type="Google" id="ProtNLM"/>
    </source>
</evidence>
<name>A0A9P4URD6_9PEZI</name>
<feature type="region of interest" description="Disordered" evidence="1">
    <location>
        <begin position="304"/>
        <end position="328"/>
    </location>
</feature>
<proteinExistence type="predicted"/>
<comment type="caution">
    <text evidence="2">The sequence shown here is derived from an EMBL/GenBank/DDBJ whole genome shotgun (WGS) entry which is preliminary data.</text>
</comment>
<evidence type="ECO:0000256" key="1">
    <source>
        <dbReference type="SAM" id="MobiDB-lite"/>
    </source>
</evidence>
<organism evidence="2 3">
    <name type="scientific">Polychaeton citri CBS 116435</name>
    <dbReference type="NCBI Taxonomy" id="1314669"/>
    <lineage>
        <taxon>Eukaryota</taxon>
        <taxon>Fungi</taxon>
        <taxon>Dikarya</taxon>
        <taxon>Ascomycota</taxon>
        <taxon>Pezizomycotina</taxon>
        <taxon>Dothideomycetes</taxon>
        <taxon>Dothideomycetidae</taxon>
        <taxon>Capnodiales</taxon>
        <taxon>Capnodiaceae</taxon>
        <taxon>Polychaeton</taxon>
    </lineage>
</organism>
<feature type="region of interest" description="Disordered" evidence="1">
    <location>
        <begin position="193"/>
        <end position="219"/>
    </location>
</feature>
<dbReference type="Proteomes" id="UP000799441">
    <property type="component" value="Unassembled WGS sequence"/>
</dbReference>
<feature type="compositionally biased region" description="Polar residues" evidence="1">
    <location>
        <begin position="193"/>
        <end position="210"/>
    </location>
</feature>
<dbReference type="AlphaFoldDB" id="A0A9P4URD6"/>
<keyword evidence="3" id="KW-1185">Reference proteome</keyword>
<dbReference type="InterPro" id="IPR025040">
    <property type="entry name" value="DUF3984"/>
</dbReference>
<evidence type="ECO:0000313" key="2">
    <source>
        <dbReference type="EMBL" id="KAF2722461.1"/>
    </source>
</evidence>